<sequence length="149" mass="16422">MQKAKQVNDQEEPVTFRAVSANEEGRKVVEKTEVHTHNPDTLKHIEKKLIDKGLHRLDRHPRDGIPLDKQPKGGRGGKYTWDGPGGIVEDELDPAPPAVDEKDPNYVSEEEEERAAKEAEGLVVGEVEVAKAADQGVARVDVDPHLKVA</sequence>
<feature type="region of interest" description="Disordered" evidence="1">
    <location>
        <begin position="55"/>
        <end position="120"/>
    </location>
</feature>
<dbReference type="Proteomes" id="UP000245207">
    <property type="component" value="Unassembled WGS sequence"/>
</dbReference>
<dbReference type="STRING" id="35608.A0A2U1L969"/>
<name>A0A2U1L969_ARTAN</name>
<evidence type="ECO:0000313" key="2">
    <source>
        <dbReference type="EMBL" id="PWA45537.1"/>
    </source>
</evidence>
<accession>A0A2U1L969</accession>
<gene>
    <name evidence="2" type="ORF">CTI12_AA516920</name>
</gene>
<organism evidence="2 3">
    <name type="scientific">Artemisia annua</name>
    <name type="common">Sweet wormwood</name>
    <dbReference type="NCBI Taxonomy" id="35608"/>
    <lineage>
        <taxon>Eukaryota</taxon>
        <taxon>Viridiplantae</taxon>
        <taxon>Streptophyta</taxon>
        <taxon>Embryophyta</taxon>
        <taxon>Tracheophyta</taxon>
        <taxon>Spermatophyta</taxon>
        <taxon>Magnoliopsida</taxon>
        <taxon>eudicotyledons</taxon>
        <taxon>Gunneridae</taxon>
        <taxon>Pentapetalae</taxon>
        <taxon>asterids</taxon>
        <taxon>campanulids</taxon>
        <taxon>Asterales</taxon>
        <taxon>Asteraceae</taxon>
        <taxon>Asteroideae</taxon>
        <taxon>Anthemideae</taxon>
        <taxon>Artemisiinae</taxon>
        <taxon>Artemisia</taxon>
    </lineage>
</organism>
<feature type="compositionally biased region" description="Basic and acidic residues" evidence="1">
    <location>
        <begin position="55"/>
        <end position="71"/>
    </location>
</feature>
<dbReference type="AlphaFoldDB" id="A0A2U1L969"/>
<keyword evidence="3" id="KW-1185">Reference proteome</keyword>
<evidence type="ECO:0000256" key="1">
    <source>
        <dbReference type="SAM" id="MobiDB-lite"/>
    </source>
</evidence>
<dbReference type="OrthoDB" id="1899413at2759"/>
<dbReference type="EMBL" id="PKPP01010713">
    <property type="protein sequence ID" value="PWA45537.1"/>
    <property type="molecule type" value="Genomic_DNA"/>
</dbReference>
<comment type="caution">
    <text evidence="2">The sequence shown here is derived from an EMBL/GenBank/DDBJ whole genome shotgun (WGS) entry which is preliminary data.</text>
</comment>
<feature type="compositionally biased region" description="Basic and acidic residues" evidence="1">
    <location>
        <begin position="23"/>
        <end position="41"/>
    </location>
</feature>
<feature type="region of interest" description="Disordered" evidence="1">
    <location>
        <begin position="1"/>
        <end position="41"/>
    </location>
</feature>
<reference evidence="2 3" key="1">
    <citation type="journal article" date="2018" name="Mol. Plant">
        <title>The genome of Artemisia annua provides insight into the evolution of Asteraceae family and artemisinin biosynthesis.</title>
        <authorList>
            <person name="Shen Q."/>
            <person name="Zhang L."/>
            <person name="Liao Z."/>
            <person name="Wang S."/>
            <person name="Yan T."/>
            <person name="Shi P."/>
            <person name="Liu M."/>
            <person name="Fu X."/>
            <person name="Pan Q."/>
            <person name="Wang Y."/>
            <person name="Lv Z."/>
            <person name="Lu X."/>
            <person name="Zhang F."/>
            <person name="Jiang W."/>
            <person name="Ma Y."/>
            <person name="Chen M."/>
            <person name="Hao X."/>
            <person name="Li L."/>
            <person name="Tang Y."/>
            <person name="Lv G."/>
            <person name="Zhou Y."/>
            <person name="Sun X."/>
            <person name="Brodelius P.E."/>
            <person name="Rose J.K.C."/>
            <person name="Tang K."/>
        </authorList>
    </citation>
    <scope>NUCLEOTIDE SEQUENCE [LARGE SCALE GENOMIC DNA]</scope>
    <source>
        <strain evidence="3">cv. Huhao1</strain>
        <tissue evidence="2">Leaf</tissue>
    </source>
</reference>
<proteinExistence type="predicted"/>
<evidence type="ECO:0000313" key="3">
    <source>
        <dbReference type="Proteomes" id="UP000245207"/>
    </source>
</evidence>
<protein>
    <submittedName>
        <fullName evidence="2">Uncharacterized protein</fullName>
    </submittedName>
</protein>